<evidence type="ECO:0000259" key="2">
    <source>
        <dbReference type="PROSITE" id="PS50031"/>
    </source>
</evidence>
<dbReference type="AlphaFoldDB" id="A0A9P6WKY0"/>
<organism evidence="3 4">
    <name type="scientific">Pichia californica</name>
    <dbReference type="NCBI Taxonomy" id="460514"/>
    <lineage>
        <taxon>Eukaryota</taxon>
        <taxon>Fungi</taxon>
        <taxon>Dikarya</taxon>
        <taxon>Ascomycota</taxon>
        <taxon>Saccharomycotina</taxon>
        <taxon>Pichiomycetes</taxon>
        <taxon>Pichiales</taxon>
        <taxon>Pichiaceae</taxon>
        <taxon>Pichia</taxon>
    </lineage>
</organism>
<dbReference type="InterPro" id="IPR000261">
    <property type="entry name" value="EH_dom"/>
</dbReference>
<dbReference type="InterPro" id="IPR011992">
    <property type="entry name" value="EF-hand-dom_pair"/>
</dbReference>
<feature type="compositionally biased region" description="Acidic residues" evidence="1">
    <location>
        <begin position="725"/>
        <end position="736"/>
    </location>
</feature>
<evidence type="ECO:0000256" key="1">
    <source>
        <dbReference type="SAM" id="MobiDB-lite"/>
    </source>
</evidence>
<feature type="compositionally biased region" description="Basic and acidic residues" evidence="1">
    <location>
        <begin position="689"/>
        <end position="702"/>
    </location>
</feature>
<feature type="compositionally biased region" description="Polar residues" evidence="1">
    <location>
        <begin position="233"/>
        <end position="255"/>
    </location>
</feature>
<keyword evidence="4" id="KW-1185">Reference proteome</keyword>
<gene>
    <name evidence="3" type="primary">IRS4</name>
    <name evidence="3" type="ORF">C6P40_000490</name>
</gene>
<feature type="region of interest" description="Disordered" evidence="1">
    <location>
        <begin position="215"/>
        <end position="258"/>
    </location>
</feature>
<feature type="region of interest" description="Disordered" evidence="1">
    <location>
        <begin position="656"/>
        <end position="773"/>
    </location>
</feature>
<proteinExistence type="predicted"/>
<feature type="compositionally biased region" description="Polar residues" evidence="1">
    <location>
        <begin position="147"/>
        <end position="156"/>
    </location>
</feature>
<sequence>MSDYYLKNSPTKGNELSPSCQAAMVAAAMFSTDHKNNSVRNVNNYNYSKTKSTSSTNKNINYKINNNTQQRPRNVSPKSIYRINQQHQQLQKPLFNQPQHVMPTSSNQMNSRKTNGQVPINLEAKPLDKVSLSPSSTYKSPPHLPTRNISDPSLNSEIPKRHTSQIASTLVHPSDSISIASNSSHYNQHSSWNDANINSSSTALAAAASIAKNNPNSLISTSTSPKLVRRKVPSNTKQTITRSTLRRPTSENHNFMNAMKPISSILRDDTESIDNCTNLSPSKNKPGRKPPPPPRTSISESVSNTANIIPPPQSSEISFEHNSDNTSFQFPIQHNNNVARSSISISHPDSKLLNSSSSIHSNSNNFYKNTTDSQYFHNQDTHKRSISRSKKLSNFFSTNPTKEDFQNQRLYNLQASNSTSMLPSHLQQLNFKDSNSFNPEVSIQPLSAPSISTQGDYFTQPHDELYNDKGLYNNNNGSTGNIYQQGPSVSSSHQLVFRTTLRNSDKRSGFGRSRKSKAEFNEDKPWKNHERANLNIVSSEERKRYEGVFAANKGVYIDLDLRLNEDSNKSELLKPVKILRAPSDNSVINESERLLSDFVNTYSPINDRIHGLVVREIWIRSKLDHDTLKKMWSLVLDDRKRRWLKLISNGDTQWLPDDNDDISEFGDPGITGDNNVDDMSTVNDLTLRNGKDDVRQLNRNDDTLNDEISDREDTDVDSVISDPAFDLDEETEEEENKDEHDDHYEEAKDGEEEHHDDNEDESVNDTNDGKCDNRSIRAKSIMSKANPNNSVIDEDTDIDADIDENANMSRDITEFADESALNGSTPTLNGATVDRVATDENKMTIDPPQTPQSQQLIQKKTLESNENTSLLEIDRNLFDDGTLTIDEFIVGMWLVDQCLYGRKIPKVVPLSVWETIGVDWTVSGGVYGGPYQHHTHAPVISGVSDIVGMGIKKGKKAGTRKVLKKVIGM</sequence>
<accession>A0A9P6WKY0</accession>
<dbReference type="SUPFAM" id="SSF47473">
    <property type="entry name" value="EF-hand"/>
    <property type="match status" value="1"/>
</dbReference>
<comment type="caution">
    <text evidence="3">The sequence shown here is derived from an EMBL/GenBank/DDBJ whole genome shotgun (WGS) entry which is preliminary data.</text>
</comment>
<feature type="region of interest" description="Disordered" evidence="1">
    <location>
        <begin position="128"/>
        <end position="164"/>
    </location>
</feature>
<feature type="region of interest" description="Disordered" evidence="1">
    <location>
        <begin position="272"/>
        <end position="330"/>
    </location>
</feature>
<feature type="domain" description="EH" evidence="2">
    <location>
        <begin position="590"/>
        <end position="635"/>
    </location>
</feature>
<feature type="compositionally biased region" description="Basic and acidic residues" evidence="1">
    <location>
        <begin position="737"/>
        <end position="757"/>
    </location>
</feature>
<evidence type="ECO:0000313" key="3">
    <source>
        <dbReference type="EMBL" id="KAG0688814.1"/>
    </source>
</evidence>
<name>A0A9P6WKY0_9ASCO</name>
<evidence type="ECO:0000313" key="4">
    <source>
        <dbReference type="Proteomes" id="UP000697127"/>
    </source>
</evidence>
<dbReference type="EMBL" id="PUHW01000120">
    <property type="protein sequence ID" value="KAG0688814.1"/>
    <property type="molecule type" value="Genomic_DNA"/>
</dbReference>
<feature type="compositionally biased region" description="Polar residues" evidence="1">
    <location>
        <begin position="296"/>
        <end position="307"/>
    </location>
</feature>
<reference evidence="3" key="1">
    <citation type="submission" date="2020-11" db="EMBL/GenBank/DDBJ databases">
        <title>Kefir isolates.</title>
        <authorList>
            <person name="Marcisauskas S."/>
            <person name="Kim Y."/>
            <person name="Blasche S."/>
        </authorList>
    </citation>
    <scope>NUCLEOTIDE SEQUENCE</scope>
    <source>
        <strain evidence="3">Olga-1</strain>
    </source>
</reference>
<feature type="region of interest" description="Disordered" evidence="1">
    <location>
        <begin position="778"/>
        <end position="797"/>
    </location>
</feature>
<protein>
    <submittedName>
        <fullName evidence="3">Increased rDNA silencing protein</fullName>
    </submittedName>
</protein>
<feature type="compositionally biased region" description="Polar residues" evidence="1">
    <location>
        <begin position="672"/>
        <end position="686"/>
    </location>
</feature>
<feature type="compositionally biased region" description="Acidic residues" evidence="1">
    <location>
        <begin position="703"/>
        <end position="716"/>
    </location>
</feature>
<dbReference type="PROSITE" id="PS50031">
    <property type="entry name" value="EH"/>
    <property type="match status" value="1"/>
</dbReference>
<dbReference type="Proteomes" id="UP000697127">
    <property type="component" value="Unassembled WGS sequence"/>
</dbReference>
<dbReference type="Gene3D" id="1.10.238.10">
    <property type="entry name" value="EF-hand"/>
    <property type="match status" value="2"/>
</dbReference>